<keyword evidence="1" id="KW-1133">Transmembrane helix</keyword>
<dbReference type="RefSeq" id="WP_181874897.1">
    <property type="nucleotide sequence ID" value="NZ_UGNY01000001.1"/>
</dbReference>
<dbReference type="EMBL" id="UGNY01000001">
    <property type="protein sequence ID" value="STX38901.1"/>
    <property type="molecule type" value="Genomic_DNA"/>
</dbReference>
<dbReference type="AlphaFoldDB" id="A0A378IWN6"/>
<gene>
    <name evidence="2" type="ORF">NCTC11978_02091</name>
</gene>
<evidence type="ECO:0000313" key="2">
    <source>
        <dbReference type="EMBL" id="STX38901.1"/>
    </source>
</evidence>
<name>A0A378IWN6_9GAMM</name>
<keyword evidence="1" id="KW-0812">Transmembrane</keyword>
<keyword evidence="1" id="KW-0472">Membrane</keyword>
<feature type="transmembrane region" description="Helical" evidence="1">
    <location>
        <begin position="7"/>
        <end position="24"/>
    </location>
</feature>
<proteinExistence type="predicted"/>
<organism evidence="2 3">
    <name type="scientific">Legionella feeleii</name>
    <dbReference type="NCBI Taxonomy" id="453"/>
    <lineage>
        <taxon>Bacteria</taxon>
        <taxon>Pseudomonadati</taxon>
        <taxon>Pseudomonadota</taxon>
        <taxon>Gammaproteobacteria</taxon>
        <taxon>Legionellales</taxon>
        <taxon>Legionellaceae</taxon>
        <taxon>Legionella</taxon>
    </lineage>
</organism>
<feature type="transmembrane region" description="Helical" evidence="1">
    <location>
        <begin position="30"/>
        <end position="48"/>
    </location>
</feature>
<reference evidence="2 3" key="1">
    <citation type="submission" date="2018-06" db="EMBL/GenBank/DDBJ databases">
        <authorList>
            <consortium name="Pathogen Informatics"/>
            <person name="Doyle S."/>
        </authorList>
    </citation>
    <scope>NUCLEOTIDE SEQUENCE [LARGE SCALE GENOMIC DNA]</scope>
    <source>
        <strain evidence="2 3">NCTC11978</strain>
    </source>
</reference>
<evidence type="ECO:0000313" key="3">
    <source>
        <dbReference type="Proteomes" id="UP000254033"/>
    </source>
</evidence>
<protein>
    <submittedName>
        <fullName evidence="2">Uncharacterized protein</fullName>
    </submittedName>
</protein>
<sequence>MTFIKNIGFIFLAVYLILVALSTLAPGITIPSIVVAIVALVAAIFILIGK</sequence>
<accession>A0A378IWN6</accession>
<evidence type="ECO:0000256" key="1">
    <source>
        <dbReference type="SAM" id="Phobius"/>
    </source>
</evidence>
<dbReference type="Proteomes" id="UP000254033">
    <property type="component" value="Unassembled WGS sequence"/>
</dbReference>